<dbReference type="RefSeq" id="WP_144257038.1">
    <property type="nucleotide sequence ID" value="NZ_VJZT01000013.1"/>
</dbReference>
<keyword evidence="1" id="KW-0812">Transmembrane</keyword>
<reference evidence="2 3" key="1">
    <citation type="submission" date="2019-07" db="EMBL/GenBank/DDBJ databases">
        <title>Novel species of Flavobacterium.</title>
        <authorList>
            <person name="Liu Q."/>
            <person name="Xin Y.-H."/>
        </authorList>
    </citation>
    <scope>NUCLEOTIDE SEQUENCE [LARGE SCALE GENOMIC DNA]</scope>
    <source>
        <strain evidence="2 3">LB1R34</strain>
    </source>
</reference>
<keyword evidence="1" id="KW-1133">Transmembrane helix</keyword>
<evidence type="ECO:0008006" key="4">
    <source>
        <dbReference type="Google" id="ProtNLM"/>
    </source>
</evidence>
<dbReference type="OrthoDB" id="678770at2"/>
<proteinExistence type="predicted"/>
<dbReference type="AlphaFoldDB" id="A0A553DXX6"/>
<name>A0A553DXX6_9FLAO</name>
<dbReference type="Proteomes" id="UP000316371">
    <property type="component" value="Unassembled WGS sequence"/>
</dbReference>
<evidence type="ECO:0000313" key="2">
    <source>
        <dbReference type="EMBL" id="TRX37545.1"/>
    </source>
</evidence>
<evidence type="ECO:0000313" key="3">
    <source>
        <dbReference type="Proteomes" id="UP000316371"/>
    </source>
</evidence>
<comment type="caution">
    <text evidence="2">The sequence shown here is derived from an EMBL/GenBank/DDBJ whole genome shotgun (WGS) entry which is preliminary data.</text>
</comment>
<keyword evidence="1" id="KW-0472">Membrane</keyword>
<accession>A0A553DXX6</accession>
<feature type="transmembrane region" description="Helical" evidence="1">
    <location>
        <begin position="45"/>
        <end position="67"/>
    </location>
</feature>
<sequence>MDTTATTIAMLFEKAEDYTRTTAELLKLTTIDKSADVLSSLGARLAIATVVAMFFLLLNFGFALWLGEYLGEIYLGFFIVAGSNLFLAILMYLFRNQWLKSPISTVIILKMLKK</sequence>
<protein>
    <recommendedName>
        <fullName evidence="4">Phage holin family protein</fullName>
    </recommendedName>
</protein>
<dbReference type="EMBL" id="VJZT01000013">
    <property type="protein sequence ID" value="TRX37545.1"/>
    <property type="molecule type" value="Genomic_DNA"/>
</dbReference>
<keyword evidence="3" id="KW-1185">Reference proteome</keyword>
<evidence type="ECO:0000256" key="1">
    <source>
        <dbReference type="SAM" id="Phobius"/>
    </source>
</evidence>
<gene>
    <name evidence="2" type="ORF">FNW21_12230</name>
</gene>
<organism evidence="2 3">
    <name type="scientific">Flavobacterium restrictum</name>
    <dbReference type="NCBI Taxonomy" id="2594428"/>
    <lineage>
        <taxon>Bacteria</taxon>
        <taxon>Pseudomonadati</taxon>
        <taxon>Bacteroidota</taxon>
        <taxon>Flavobacteriia</taxon>
        <taxon>Flavobacteriales</taxon>
        <taxon>Flavobacteriaceae</taxon>
        <taxon>Flavobacterium</taxon>
    </lineage>
</organism>
<feature type="transmembrane region" description="Helical" evidence="1">
    <location>
        <begin position="73"/>
        <end position="94"/>
    </location>
</feature>